<accession>X1CGI7</accession>
<protein>
    <recommendedName>
        <fullName evidence="2">prephenate dehydratase</fullName>
        <ecNumber evidence="2">4.2.1.51</ecNumber>
    </recommendedName>
</protein>
<evidence type="ECO:0000313" key="9">
    <source>
        <dbReference type="EMBL" id="GAG92192.1"/>
    </source>
</evidence>
<keyword evidence="4" id="KW-0057">Aromatic amino acid biosynthesis</keyword>
<dbReference type="Gene3D" id="3.40.190.10">
    <property type="entry name" value="Periplasmic binding protein-like II"/>
    <property type="match status" value="2"/>
</dbReference>
<evidence type="ECO:0000256" key="3">
    <source>
        <dbReference type="ARBA" id="ARBA00022605"/>
    </source>
</evidence>
<dbReference type="GO" id="GO:0009094">
    <property type="term" value="P:L-phenylalanine biosynthetic process"/>
    <property type="evidence" value="ECO:0007669"/>
    <property type="project" value="UniProtKB-KW"/>
</dbReference>
<dbReference type="GO" id="GO:0004664">
    <property type="term" value="F:prephenate dehydratase activity"/>
    <property type="evidence" value="ECO:0007669"/>
    <property type="project" value="UniProtKB-EC"/>
</dbReference>
<evidence type="ECO:0000259" key="8">
    <source>
        <dbReference type="PROSITE" id="PS51171"/>
    </source>
</evidence>
<feature type="non-terminal residue" evidence="9">
    <location>
        <position position="173"/>
    </location>
</feature>
<dbReference type="Pfam" id="PF00800">
    <property type="entry name" value="PDT"/>
    <property type="match status" value="1"/>
</dbReference>
<comment type="caution">
    <text evidence="9">The sequence shown here is derived from an EMBL/GenBank/DDBJ whole genome shotgun (WGS) entry which is preliminary data.</text>
</comment>
<gene>
    <name evidence="9" type="ORF">S01H4_50519</name>
</gene>
<evidence type="ECO:0000256" key="6">
    <source>
        <dbReference type="ARBA" id="ARBA00023239"/>
    </source>
</evidence>
<evidence type="ECO:0000256" key="2">
    <source>
        <dbReference type="ARBA" id="ARBA00013147"/>
    </source>
</evidence>
<dbReference type="CDD" id="cd13633">
    <property type="entry name" value="PBP2_Sa-PDT_like"/>
    <property type="match status" value="1"/>
</dbReference>
<feature type="domain" description="Prephenate dehydratase" evidence="8">
    <location>
        <begin position="6"/>
        <end position="173"/>
    </location>
</feature>
<evidence type="ECO:0000256" key="7">
    <source>
        <dbReference type="ARBA" id="ARBA00047848"/>
    </source>
</evidence>
<dbReference type="EMBL" id="BART01028690">
    <property type="protein sequence ID" value="GAG92192.1"/>
    <property type="molecule type" value="Genomic_DNA"/>
</dbReference>
<keyword evidence="5" id="KW-0584">Phenylalanine biosynthesis</keyword>
<sequence>MSIKKKIAYLGPSGTFTEEALDKFIKDLSQVRKISFPTVADVIRSVDRGEADEGLVPMENSIEGSVNITQDILTFESEAKIIGEVIIPVKHSLIGKKKIKLDNIKKVISHPHATAQCRKYLSTNLKGAEVIAANSTAEAVKILKKENDDIAAIGTKTAAKIYDLEIIENDVED</sequence>
<dbReference type="PANTHER" id="PTHR21022">
    <property type="entry name" value="PREPHENATE DEHYDRATASE P PROTEIN"/>
    <property type="match status" value="1"/>
</dbReference>
<comment type="catalytic activity">
    <reaction evidence="7">
        <text>prephenate + H(+) = 3-phenylpyruvate + CO2 + H2O</text>
        <dbReference type="Rhea" id="RHEA:21648"/>
        <dbReference type="ChEBI" id="CHEBI:15377"/>
        <dbReference type="ChEBI" id="CHEBI:15378"/>
        <dbReference type="ChEBI" id="CHEBI:16526"/>
        <dbReference type="ChEBI" id="CHEBI:18005"/>
        <dbReference type="ChEBI" id="CHEBI:29934"/>
        <dbReference type="EC" id="4.2.1.51"/>
    </reaction>
</comment>
<name>X1CGI7_9ZZZZ</name>
<keyword evidence="6" id="KW-0456">Lyase</keyword>
<evidence type="ECO:0000256" key="5">
    <source>
        <dbReference type="ARBA" id="ARBA00023222"/>
    </source>
</evidence>
<evidence type="ECO:0000256" key="4">
    <source>
        <dbReference type="ARBA" id="ARBA00023141"/>
    </source>
</evidence>
<dbReference type="SUPFAM" id="SSF53850">
    <property type="entry name" value="Periplasmic binding protein-like II"/>
    <property type="match status" value="1"/>
</dbReference>
<proteinExistence type="predicted"/>
<dbReference type="GO" id="GO:0005737">
    <property type="term" value="C:cytoplasm"/>
    <property type="evidence" value="ECO:0007669"/>
    <property type="project" value="TreeGrafter"/>
</dbReference>
<dbReference type="FunFam" id="3.40.190.10:FF:000034">
    <property type="entry name" value="Chorismate mutase/prephenate dehydratase"/>
    <property type="match status" value="1"/>
</dbReference>
<organism evidence="9">
    <name type="scientific">marine sediment metagenome</name>
    <dbReference type="NCBI Taxonomy" id="412755"/>
    <lineage>
        <taxon>unclassified sequences</taxon>
        <taxon>metagenomes</taxon>
        <taxon>ecological metagenomes</taxon>
    </lineage>
</organism>
<dbReference type="InterPro" id="IPR001086">
    <property type="entry name" value="Preph_deHydtase"/>
</dbReference>
<keyword evidence="3" id="KW-0028">Amino-acid biosynthesis</keyword>
<comment type="pathway">
    <text evidence="1">Amino-acid biosynthesis; L-phenylalanine biosynthesis; phenylpyruvate from prephenate: step 1/1.</text>
</comment>
<reference evidence="9" key="1">
    <citation type="journal article" date="2014" name="Front. Microbiol.">
        <title>High frequency of phylogenetically diverse reductive dehalogenase-homologous genes in deep subseafloor sedimentary metagenomes.</title>
        <authorList>
            <person name="Kawai M."/>
            <person name="Futagami T."/>
            <person name="Toyoda A."/>
            <person name="Takaki Y."/>
            <person name="Nishi S."/>
            <person name="Hori S."/>
            <person name="Arai W."/>
            <person name="Tsubouchi T."/>
            <person name="Morono Y."/>
            <person name="Uchiyama I."/>
            <person name="Ito T."/>
            <person name="Fujiyama A."/>
            <person name="Inagaki F."/>
            <person name="Takami H."/>
        </authorList>
    </citation>
    <scope>NUCLEOTIDE SEQUENCE</scope>
    <source>
        <strain evidence="9">Expedition CK06-06</strain>
    </source>
</reference>
<dbReference type="AlphaFoldDB" id="X1CGI7"/>
<dbReference type="PROSITE" id="PS51171">
    <property type="entry name" value="PREPHENATE_DEHYDR_3"/>
    <property type="match status" value="1"/>
</dbReference>
<evidence type="ECO:0000256" key="1">
    <source>
        <dbReference type="ARBA" id="ARBA00004741"/>
    </source>
</evidence>
<dbReference type="PANTHER" id="PTHR21022:SF19">
    <property type="entry name" value="PREPHENATE DEHYDRATASE-RELATED"/>
    <property type="match status" value="1"/>
</dbReference>
<dbReference type="EC" id="4.2.1.51" evidence="2"/>